<evidence type="ECO:0000256" key="4">
    <source>
        <dbReference type="RuleBase" id="RU361187"/>
    </source>
</evidence>
<dbReference type="SUPFAM" id="SSF75005">
    <property type="entry name" value="Arabinanase/levansucrase/invertase"/>
    <property type="match status" value="1"/>
</dbReference>
<gene>
    <name evidence="6" type="ORF">ACFSUS_12685</name>
</gene>
<keyword evidence="2 4" id="KW-0378">Hydrolase</keyword>
<name>A0ABW5M3B1_9BACT</name>
<dbReference type="InterPro" id="IPR013320">
    <property type="entry name" value="ConA-like_dom_sf"/>
</dbReference>
<dbReference type="Gene3D" id="2.60.120.200">
    <property type="match status" value="1"/>
</dbReference>
<dbReference type="Proteomes" id="UP001597469">
    <property type="component" value="Unassembled WGS sequence"/>
</dbReference>
<dbReference type="SUPFAM" id="SSF49899">
    <property type="entry name" value="Concanavalin A-like lectins/glucanases"/>
    <property type="match status" value="1"/>
</dbReference>
<organism evidence="6 7">
    <name type="scientific">Spirosoma soli</name>
    <dbReference type="NCBI Taxonomy" id="1770529"/>
    <lineage>
        <taxon>Bacteria</taxon>
        <taxon>Pseudomonadati</taxon>
        <taxon>Bacteroidota</taxon>
        <taxon>Cytophagia</taxon>
        <taxon>Cytophagales</taxon>
        <taxon>Cytophagaceae</taxon>
        <taxon>Spirosoma</taxon>
    </lineage>
</organism>
<dbReference type="InterPro" id="IPR041542">
    <property type="entry name" value="GH43_C2"/>
</dbReference>
<dbReference type="Pfam" id="PF04616">
    <property type="entry name" value="Glyco_hydro_43"/>
    <property type="match status" value="1"/>
</dbReference>
<sequence>MTLPKVLQYLFVGSVFWCCKSSLPSNSATRQPDQADQAFSSALVMLGDYPDPSVTKIGNAYWASATSSNWFPAYPLLKSTDLIHWQTTGFIFDKKPDWADYYFWAPELTYDKGKVYVYYTAHKKGGNLCVAVASADRPEGPYRDHGPLVCQTDGSIDAFPMRDNKGQLYLIWKEDGNSVGKPTPIWAQPMNEERTALTGEKRELFRNDAPWESNLVEGVSMMKHGDYFYAFYAAAGCCGPGCTYANGVARAKNLLGPWEKYNKNPILTTDESWRCPGHGTAIERNGHHYFLYHAYGKQGHVYVGRQALLREFLFTDDGWVTFQNSGGTVLPALPTVRDEFEGNTLSTAWNWSIFRQPIIQLQNGQLRLGAKPDIIGDYIGHRTFSGNYTTQTTVLRGQPNSPAAGLAIIGDDDNAIGLSVQNDELRVWKREKGNDQVITTAQLSTTKSVTLQAKVQNGKDILFGYSTDGQTFKALETAPIDGSFLPPWDRGIRVGLTAKGTAGQTAQFDSFVLAP</sequence>
<evidence type="ECO:0000256" key="2">
    <source>
        <dbReference type="ARBA" id="ARBA00022801"/>
    </source>
</evidence>
<keyword evidence="7" id="KW-1185">Reference proteome</keyword>
<dbReference type="RefSeq" id="WP_381523098.1">
    <property type="nucleotide sequence ID" value="NZ_JBHULN010000006.1"/>
</dbReference>
<evidence type="ECO:0000256" key="1">
    <source>
        <dbReference type="ARBA" id="ARBA00009865"/>
    </source>
</evidence>
<comment type="caution">
    <text evidence="6">The sequence shown here is derived from an EMBL/GenBank/DDBJ whole genome shotgun (WGS) entry which is preliminary data.</text>
</comment>
<dbReference type="EMBL" id="JBHULN010000006">
    <property type="protein sequence ID" value="MFD2571497.1"/>
    <property type="molecule type" value="Genomic_DNA"/>
</dbReference>
<reference evidence="7" key="1">
    <citation type="journal article" date="2019" name="Int. J. Syst. Evol. Microbiol.">
        <title>The Global Catalogue of Microorganisms (GCM) 10K type strain sequencing project: providing services to taxonomists for standard genome sequencing and annotation.</title>
        <authorList>
            <consortium name="The Broad Institute Genomics Platform"/>
            <consortium name="The Broad Institute Genome Sequencing Center for Infectious Disease"/>
            <person name="Wu L."/>
            <person name="Ma J."/>
        </authorList>
    </citation>
    <scope>NUCLEOTIDE SEQUENCE [LARGE SCALE GENOMIC DNA]</scope>
    <source>
        <strain evidence="7">KCTC 42805</strain>
    </source>
</reference>
<feature type="domain" description="Beta-xylosidase C-terminal Concanavalin A-like" evidence="5">
    <location>
        <begin position="337"/>
        <end position="511"/>
    </location>
</feature>
<evidence type="ECO:0000313" key="6">
    <source>
        <dbReference type="EMBL" id="MFD2571497.1"/>
    </source>
</evidence>
<accession>A0ABW5M3B1</accession>
<dbReference type="PANTHER" id="PTHR42812">
    <property type="entry name" value="BETA-XYLOSIDASE"/>
    <property type="match status" value="1"/>
</dbReference>
<dbReference type="CDD" id="cd08999">
    <property type="entry name" value="GH43_ABN-like"/>
    <property type="match status" value="1"/>
</dbReference>
<dbReference type="InterPro" id="IPR023296">
    <property type="entry name" value="Glyco_hydro_beta-prop_sf"/>
</dbReference>
<dbReference type="InterPro" id="IPR051795">
    <property type="entry name" value="Glycosyl_Hydrlase_43"/>
</dbReference>
<protein>
    <submittedName>
        <fullName evidence="6">Family 43 glycosylhydrolase</fullName>
    </submittedName>
</protein>
<dbReference type="PANTHER" id="PTHR42812:SF5">
    <property type="entry name" value="ENDO-ARABINASE"/>
    <property type="match status" value="1"/>
</dbReference>
<dbReference type="Pfam" id="PF17851">
    <property type="entry name" value="GH43_C2"/>
    <property type="match status" value="1"/>
</dbReference>
<evidence type="ECO:0000256" key="3">
    <source>
        <dbReference type="ARBA" id="ARBA00023295"/>
    </source>
</evidence>
<evidence type="ECO:0000259" key="5">
    <source>
        <dbReference type="Pfam" id="PF17851"/>
    </source>
</evidence>
<dbReference type="Gene3D" id="2.115.10.20">
    <property type="entry name" value="Glycosyl hydrolase domain, family 43"/>
    <property type="match status" value="1"/>
</dbReference>
<evidence type="ECO:0000313" key="7">
    <source>
        <dbReference type="Proteomes" id="UP001597469"/>
    </source>
</evidence>
<keyword evidence="3 4" id="KW-0326">Glycosidase</keyword>
<dbReference type="InterPro" id="IPR006710">
    <property type="entry name" value="Glyco_hydro_43"/>
</dbReference>
<comment type="similarity">
    <text evidence="1 4">Belongs to the glycosyl hydrolase 43 family.</text>
</comment>
<proteinExistence type="inferred from homology"/>